<dbReference type="AlphaFoldDB" id="A0A8J7QLL1"/>
<evidence type="ECO:0000313" key="3">
    <source>
        <dbReference type="Proteomes" id="UP000664417"/>
    </source>
</evidence>
<dbReference type="Proteomes" id="UP000664417">
    <property type="component" value="Unassembled WGS sequence"/>
</dbReference>
<evidence type="ECO:0000313" key="2">
    <source>
        <dbReference type="EMBL" id="MBO1323411.1"/>
    </source>
</evidence>
<organism evidence="2 3">
    <name type="scientific">Acanthopleuribacter pedis</name>
    <dbReference type="NCBI Taxonomy" id="442870"/>
    <lineage>
        <taxon>Bacteria</taxon>
        <taxon>Pseudomonadati</taxon>
        <taxon>Acidobacteriota</taxon>
        <taxon>Holophagae</taxon>
        <taxon>Acanthopleuribacterales</taxon>
        <taxon>Acanthopleuribacteraceae</taxon>
        <taxon>Acanthopleuribacter</taxon>
    </lineage>
</organism>
<accession>A0A8J7QLL1</accession>
<reference evidence="2" key="1">
    <citation type="submission" date="2021-03" db="EMBL/GenBank/DDBJ databases">
        <authorList>
            <person name="Wang G."/>
        </authorList>
    </citation>
    <scope>NUCLEOTIDE SEQUENCE</scope>
    <source>
        <strain evidence="2">KCTC 12899</strain>
    </source>
</reference>
<sequence>MRIDTGIASYRSQSLYQAQATQASATASVNEAQKVDADTDSASISERASELFDSQPLNTQDAIPPDEPLTGNGDGNP</sequence>
<feature type="region of interest" description="Disordered" evidence="1">
    <location>
        <begin position="25"/>
        <end position="77"/>
    </location>
</feature>
<name>A0A8J7QLL1_9BACT</name>
<protein>
    <submittedName>
        <fullName evidence="2">Uncharacterized protein</fullName>
    </submittedName>
</protein>
<dbReference type="EMBL" id="JAFREP010000064">
    <property type="protein sequence ID" value="MBO1323411.1"/>
    <property type="molecule type" value="Genomic_DNA"/>
</dbReference>
<gene>
    <name evidence="2" type="ORF">J3U88_33400</name>
</gene>
<proteinExistence type="predicted"/>
<evidence type="ECO:0000256" key="1">
    <source>
        <dbReference type="SAM" id="MobiDB-lite"/>
    </source>
</evidence>
<keyword evidence="3" id="KW-1185">Reference proteome</keyword>
<comment type="caution">
    <text evidence="2">The sequence shown here is derived from an EMBL/GenBank/DDBJ whole genome shotgun (WGS) entry which is preliminary data.</text>
</comment>
<dbReference type="RefSeq" id="WP_207863564.1">
    <property type="nucleotide sequence ID" value="NZ_JAFREP010000064.1"/>
</dbReference>